<dbReference type="GO" id="GO:0008233">
    <property type="term" value="F:peptidase activity"/>
    <property type="evidence" value="ECO:0007669"/>
    <property type="project" value="UniProtKB-KW"/>
</dbReference>
<dbReference type="SUPFAM" id="SSF50494">
    <property type="entry name" value="Trypsin-like serine proteases"/>
    <property type="match status" value="1"/>
</dbReference>
<keyword evidence="1" id="KW-1133">Transmembrane helix</keyword>
<protein>
    <submittedName>
        <fullName evidence="2">Serine protease</fullName>
    </submittedName>
</protein>
<dbReference type="InterPro" id="IPR009003">
    <property type="entry name" value="Peptidase_S1_PA"/>
</dbReference>
<keyword evidence="2" id="KW-0645">Protease</keyword>
<keyword evidence="3" id="KW-1185">Reference proteome</keyword>
<keyword evidence="1" id="KW-0812">Transmembrane</keyword>
<sequence length="1023" mass="121618">MKFKNFFNNKNKKTKKNIINEKIIFLISIFYILSLIIFYKKILNILEKQQINTIKEYIVKNNPNEKIKKLENKNTFLKDNIIQNQKKLRNIFDKKQNDDDFELKNHNIRKGDYVYAFVLDNNEKNQKPFQEGIISKDYNEKKIYFLPISIKGKNNKIFFNKKGDFIGISLPLQNEESQINYIITSNLIFHLINCHILHKYNTDLFQQDNLMKYASKYYIKLSFKTKNNQKDNNDKQEEEEKNTETIEICLNKEGLFIGLKFNEKFLQISKIFNEYSLCENCIEFLKDEDKDEDNNKEYEDNKIDDKQNFQKNIPNYKNFYQIDKNEEELKEKIKELSQITFLVKTEKSLGSGFIFKIEKIKNENKYKYYILTNRHVIKTDSENEDIISVYNKYFFLKKIDKLLFIDNQIDYDDVAILTFEEDIDQQNTEKFNQVQKILEYAFPKNKKIDINQGDKVYSMGSQISTVPTIHLSLKIIDQIKNLSNFLISNTNNIYDLYDKMSKFYQSNDIQEKIEINLLKKGNIMAFNNEMIIFDITIDSGNSGGPVFNEKGEIIGINRSIVKNIYFADEFSHSINMNHVNQILDEKYWEENQYFINKKNDHLKEKIKKFKSIIEKETITANSENPKLTIFMDEIFNILSKNKFSFNNQISSQNIILFRTPIIKKSQNEIKIMINLFKTIDVPAKIFYFDPTEEIIELQLNIIKNNEKLKFLIKFIKKNKKNQITDTKEINFNLQKNDDNGIINFEEHKDLNSFLTLELFHFVPKNKINIQEKIKRSLVVWQKRDRGNVIEGNGIIFHKEKLQNGNFLYFVLSNFNGDVNLIDEIKNIFFDYAEITTYKSNIYEKEKIKINSFYSTEMNNLVLMSFESNYEYESVQITPISDISIGDEIYFINNINNENYFPQIFKSNIGNIVEETKSFLFDSVFDLKEKPVMKNFKLNFLCFDKEGNFIGFNDHIKYQNNKFMPSHFIQGSFLKKENLLPLFIKKKIKEKINVIFTATFVIISFNILLKIISQNKINKNKIKL</sequence>
<organism evidence="2 3">
    <name type="scientific">Candidatus Phytoplasma sacchari</name>
    <dbReference type="NCBI Taxonomy" id="2609813"/>
    <lineage>
        <taxon>Bacteria</taxon>
        <taxon>Bacillati</taxon>
        <taxon>Mycoplasmatota</taxon>
        <taxon>Mollicutes</taxon>
        <taxon>Acholeplasmatales</taxon>
        <taxon>Acholeplasmataceae</taxon>
        <taxon>Candidatus Phytoplasma</taxon>
        <taxon>16SrXI (Rice yellow dwarf group)</taxon>
    </lineage>
</organism>
<evidence type="ECO:0000313" key="2">
    <source>
        <dbReference type="EMBL" id="WBL31370.1"/>
    </source>
</evidence>
<dbReference type="PRINTS" id="PR00834">
    <property type="entry name" value="PROTEASES2C"/>
</dbReference>
<proteinExistence type="predicted"/>
<dbReference type="EMBL" id="CP115156">
    <property type="protein sequence ID" value="WBL31370.1"/>
    <property type="molecule type" value="Genomic_DNA"/>
</dbReference>
<dbReference type="Proteomes" id="UP001210120">
    <property type="component" value="Chromosome"/>
</dbReference>
<gene>
    <name evidence="2" type="ORF">O7R10_02040</name>
</gene>
<dbReference type="InterPro" id="IPR043504">
    <property type="entry name" value="Peptidase_S1_PA_chymotrypsin"/>
</dbReference>
<dbReference type="GO" id="GO:0006508">
    <property type="term" value="P:proteolysis"/>
    <property type="evidence" value="ECO:0007669"/>
    <property type="project" value="UniProtKB-KW"/>
</dbReference>
<feature type="transmembrane region" description="Helical" evidence="1">
    <location>
        <begin position="993"/>
        <end position="1012"/>
    </location>
</feature>
<evidence type="ECO:0000313" key="3">
    <source>
        <dbReference type="Proteomes" id="UP001210120"/>
    </source>
</evidence>
<dbReference type="Gene3D" id="2.40.10.10">
    <property type="entry name" value="Trypsin-like serine proteases"/>
    <property type="match status" value="2"/>
</dbReference>
<dbReference type="InterPro" id="IPR001940">
    <property type="entry name" value="Peptidase_S1C"/>
</dbReference>
<accession>A0ABY7M382</accession>
<name>A0ABY7M382_9MOLU</name>
<keyword evidence="2" id="KW-0378">Hydrolase</keyword>
<dbReference type="Pfam" id="PF13365">
    <property type="entry name" value="Trypsin_2"/>
    <property type="match status" value="1"/>
</dbReference>
<evidence type="ECO:0000256" key="1">
    <source>
        <dbReference type="SAM" id="Phobius"/>
    </source>
</evidence>
<keyword evidence="1" id="KW-0472">Membrane</keyword>
<reference evidence="2" key="1">
    <citation type="submission" date="2022-12" db="EMBL/GenBank/DDBJ databases">
        <title>Genomic Characterization of Candidatus Phytoplasma sacchari in China.</title>
        <authorList>
            <person name="Zhang R.-Y."/>
        </authorList>
    </citation>
    <scope>NUCLEOTIDE SEQUENCE [LARGE SCALE GENOMIC DNA]</scope>
    <source>
        <strain evidence="2">SCWL1</strain>
    </source>
</reference>
<feature type="transmembrane region" description="Helical" evidence="1">
    <location>
        <begin position="21"/>
        <end position="39"/>
    </location>
</feature>